<dbReference type="InterPro" id="IPR011014">
    <property type="entry name" value="MscS_channel_TM-2"/>
</dbReference>
<dbReference type="Proteomes" id="UP000250831">
    <property type="component" value="Unassembled WGS sequence"/>
</dbReference>
<feature type="transmembrane region" description="Helical" evidence="7">
    <location>
        <begin position="522"/>
        <end position="545"/>
    </location>
</feature>
<sequence length="781" mass="87465">MKLSSVKHFIAVISFLTLHFYAFGQDSVQVRRGGTGNIDGSVSHTGLNRRFSADSTRMGNDSLRNDLRKVNLTFLSNIRTASMAEFVAQLNERSNSYAATSGNSAKDSVATIKNAISEEIKQLRSIKGSIANYSGSLSSTQDQIRGIISRYAISASNHARAYQYLNNAQLRLAAKMDSLESINRTIDELIIKDQRHLNRLDLIPETKAAAKKADVAPGKNSIWKANTTSISKDVLLDNIRSNYSNNKSIDKYVNRTDWASRILLIVLGLAYSYWIVRVAYILKQNDPEHKLAIDAIVGKTIILLLTLLPFVNFFTPSFILQASQLVIMLIFMYLLRHKMTGQQRKIALILIIFYLLDVFVNMIVSDDLFLRIICIGFNLIALGLVSYTKRRIKNPESPGYISNFIYVVFAVLNITAITLNVIGHVEHSRSFSIACAVGLVQSFTLQYFADMIRADVRYQFKKDRLVSGFWMRFNEQRTLAIITDILRIVCVLLAIIVLANNLQFIDRLLELSETFFGKVRSIGSISFTLGNLVVAVLLLLVANWFQKNISLIVLGGEDGQLNQAYNQKMTLFPLFRLAIILIGFFMAISALGMSLDKLTVVIGALSVGIGLGMQNIINNFVSGIILVFDKPFRVGDQIELADKKGRVKEIGIRASVLKTADGADVIIPNGDLLSGRVVNWTLSQEYSKASFVLHIDRKADLDQAKQWINDAMTASPYFVKERDSGISVQDISEEMIYLSVSCWVNFAANVSSFKNDVLIILYKQFEEKELKFYSILSPKNN</sequence>
<evidence type="ECO:0000256" key="1">
    <source>
        <dbReference type="ARBA" id="ARBA00004651"/>
    </source>
</evidence>
<feature type="transmembrane region" description="Helical" evidence="7">
    <location>
        <begin position="347"/>
        <end position="364"/>
    </location>
</feature>
<feature type="domain" description="Mechanosensitive ion channel MscS" evidence="8">
    <location>
        <begin position="615"/>
        <end position="681"/>
    </location>
</feature>
<comment type="similarity">
    <text evidence="2">Belongs to the MscS (TC 1.A.23) family.</text>
</comment>
<feature type="transmembrane region" description="Helical" evidence="7">
    <location>
        <begin position="400"/>
        <end position="425"/>
    </location>
</feature>
<dbReference type="Pfam" id="PF21088">
    <property type="entry name" value="MS_channel_1st"/>
    <property type="match status" value="1"/>
</dbReference>
<dbReference type="InterPro" id="IPR011066">
    <property type="entry name" value="MscS_channel_C_sf"/>
</dbReference>
<dbReference type="Gene3D" id="2.30.30.60">
    <property type="match status" value="1"/>
</dbReference>
<dbReference type="PANTHER" id="PTHR30347:SF1">
    <property type="entry name" value="MECHANOSENSITIVE CHANNEL MSCK"/>
    <property type="match status" value="1"/>
</dbReference>
<evidence type="ECO:0000256" key="3">
    <source>
        <dbReference type="ARBA" id="ARBA00022475"/>
    </source>
</evidence>
<dbReference type="RefSeq" id="WP_108633233.1">
    <property type="nucleotide sequence ID" value="NZ_QCXX01000002.1"/>
</dbReference>
<evidence type="ECO:0000256" key="2">
    <source>
        <dbReference type="ARBA" id="ARBA00008017"/>
    </source>
</evidence>
<keyword evidence="6 7" id="KW-0472">Membrane</keyword>
<evidence type="ECO:0000259" key="8">
    <source>
        <dbReference type="Pfam" id="PF00924"/>
    </source>
</evidence>
<keyword evidence="4 7" id="KW-0812">Transmembrane</keyword>
<dbReference type="Gene3D" id="1.10.287.1260">
    <property type="match status" value="1"/>
</dbReference>
<dbReference type="Pfam" id="PF00924">
    <property type="entry name" value="MS_channel_2nd"/>
    <property type="match status" value="1"/>
</dbReference>
<reference evidence="10 11" key="1">
    <citation type="submission" date="2018-04" db="EMBL/GenBank/DDBJ databases">
        <title>Sphingobacterium sp. M46 Genome.</title>
        <authorList>
            <person name="Cheng J."/>
            <person name="Li Y."/>
        </authorList>
    </citation>
    <scope>NUCLEOTIDE SEQUENCE [LARGE SCALE GENOMIC DNA]</scope>
    <source>
        <strain evidence="10 11">M46</strain>
    </source>
</reference>
<keyword evidence="11" id="KW-1185">Reference proteome</keyword>
<dbReference type="EMBL" id="QCXX01000002">
    <property type="protein sequence ID" value="PUV24898.1"/>
    <property type="molecule type" value="Genomic_DNA"/>
</dbReference>
<keyword evidence="3" id="KW-1003">Cell membrane</keyword>
<name>A0A363NW04_9SPHI</name>
<feature type="transmembrane region" description="Helical" evidence="7">
    <location>
        <begin position="370"/>
        <end position="388"/>
    </location>
</feature>
<comment type="subcellular location">
    <subcellularLocation>
        <location evidence="1">Cell membrane</location>
        <topology evidence="1">Multi-pass membrane protein</topology>
    </subcellularLocation>
</comment>
<dbReference type="InterPro" id="IPR010920">
    <property type="entry name" value="LSM_dom_sf"/>
</dbReference>
<dbReference type="Gene3D" id="3.30.70.100">
    <property type="match status" value="1"/>
</dbReference>
<proteinExistence type="inferred from homology"/>
<dbReference type="InterPro" id="IPR052702">
    <property type="entry name" value="MscS-like_channel"/>
</dbReference>
<dbReference type="GO" id="GO:0005886">
    <property type="term" value="C:plasma membrane"/>
    <property type="evidence" value="ECO:0007669"/>
    <property type="project" value="UniProtKB-SubCell"/>
</dbReference>
<protein>
    <submittedName>
        <fullName evidence="10">Mechanosensitive ion channel protein</fullName>
    </submittedName>
</protein>
<organism evidence="10 11">
    <name type="scientific">Sphingobacterium athyrii</name>
    <dbReference type="NCBI Taxonomy" id="2152717"/>
    <lineage>
        <taxon>Bacteria</taxon>
        <taxon>Pseudomonadati</taxon>
        <taxon>Bacteroidota</taxon>
        <taxon>Sphingobacteriia</taxon>
        <taxon>Sphingobacteriales</taxon>
        <taxon>Sphingobacteriaceae</taxon>
        <taxon>Sphingobacterium</taxon>
    </lineage>
</organism>
<evidence type="ECO:0000313" key="10">
    <source>
        <dbReference type="EMBL" id="PUV24898.1"/>
    </source>
</evidence>
<dbReference type="SUPFAM" id="SSF82861">
    <property type="entry name" value="Mechanosensitive channel protein MscS (YggB), transmembrane region"/>
    <property type="match status" value="1"/>
</dbReference>
<dbReference type="InterPro" id="IPR006685">
    <property type="entry name" value="MscS_channel_2nd"/>
</dbReference>
<keyword evidence="5 7" id="KW-1133">Transmembrane helix</keyword>
<dbReference type="SUPFAM" id="SSF82689">
    <property type="entry name" value="Mechanosensitive channel protein MscS (YggB), C-terminal domain"/>
    <property type="match status" value="1"/>
</dbReference>
<accession>A0A363NW04</accession>
<evidence type="ECO:0000313" key="11">
    <source>
        <dbReference type="Proteomes" id="UP000250831"/>
    </source>
</evidence>
<dbReference type="PANTHER" id="PTHR30347">
    <property type="entry name" value="POTASSIUM CHANNEL RELATED"/>
    <property type="match status" value="1"/>
</dbReference>
<evidence type="ECO:0000256" key="7">
    <source>
        <dbReference type="SAM" id="Phobius"/>
    </source>
</evidence>
<evidence type="ECO:0000256" key="4">
    <source>
        <dbReference type="ARBA" id="ARBA00022692"/>
    </source>
</evidence>
<evidence type="ECO:0000256" key="6">
    <source>
        <dbReference type="ARBA" id="ARBA00023136"/>
    </source>
</evidence>
<feature type="transmembrane region" description="Helical" evidence="7">
    <location>
        <begin position="479"/>
        <end position="502"/>
    </location>
</feature>
<feature type="transmembrane region" description="Helical" evidence="7">
    <location>
        <begin position="574"/>
        <end position="595"/>
    </location>
</feature>
<dbReference type="SUPFAM" id="SSF50182">
    <property type="entry name" value="Sm-like ribonucleoproteins"/>
    <property type="match status" value="1"/>
</dbReference>
<dbReference type="OrthoDB" id="9809206at2"/>
<gene>
    <name evidence="10" type="ORF">DCO56_08035</name>
</gene>
<dbReference type="InterPro" id="IPR049142">
    <property type="entry name" value="MS_channel_1st"/>
</dbReference>
<dbReference type="GO" id="GO:0008381">
    <property type="term" value="F:mechanosensitive monoatomic ion channel activity"/>
    <property type="evidence" value="ECO:0007669"/>
    <property type="project" value="UniProtKB-ARBA"/>
</dbReference>
<feature type="transmembrane region" description="Helical" evidence="7">
    <location>
        <begin position="258"/>
        <end position="279"/>
    </location>
</feature>
<comment type="caution">
    <text evidence="10">The sequence shown here is derived from an EMBL/GenBank/DDBJ whole genome shotgun (WGS) entry which is preliminary data.</text>
</comment>
<dbReference type="AlphaFoldDB" id="A0A363NW04"/>
<feature type="transmembrane region" description="Helical" evidence="7">
    <location>
        <begin position="317"/>
        <end position="335"/>
    </location>
</feature>
<feature type="domain" description="Mechanosensitive ion channel transmembrane helices 2/3" evidence="9">
    <location>
        <begin position="574"/>
        <end position="614"/>
    </location>
</feature>
<dbReference type="InterPro" id="IPR023408">
    <property type="entry name" value="MscS_beta-dom_sf"/>
</dbReference>
<evidence type="ECO:0000256" key="5">
    <source>
        <dbReference type="ARBA" id="ARBA00022989"/>
    </source>
</evidence>
<feature type="transmembrane region" description="Helical" evidence="7">
    <location>
        <begin position="601"/>
        <end position="628"/>
    </location>
</feature>
<evidence type="ECO:0000259" key="9">
    <source>
        <dbReference type="Pfam" id="PF21088"/>
    </source>
</evidence>